<evidence type="ECO:0000313" key="14">
    <source>
        <dbReference type="Proteomes" id="UP000199322"/>
    </source>
</evidence>
<dbReference type="Pfam" id="PF00005">
    <property type="entry name" value="ABC_tran"/>
    <property type="match status" value="1"/>
</dbReference>
<dbReference type="PROSITE" id="PS50893">
    <property type="entry name" value="ABC_TRANSPORTER_2"/>
    <property type="match status" value="1"/>
</dbReference>
<evidence type="ECO:0000313" key="13">
    <source>
        <dbReference type="EMBL" id="TGG87989.1"/>
    </source>
</evidence>
<dbReference type="GO" id="GO:0005524">
    <property type="term" value="F:ATP binding"/>
    <property type="evidence" value="ECO:0007669"/>
    <property type="project" value="UniProtKB-KW"/>
</dbReference>
<dbReference type="EMBL" id="FMYV01000008">
    <property type="protein sequence ID" value="SDC81146.1"/>
    <property type="molecule type" value="Genomic_DNA"/>
</dbReference>
<feature type="domain" description="ABC transmembrane type-1" evidence="11">
    <location>
        <begin position="209"/>
        <end position="463"/>
    </location>
</feature>
<dbReference type="SUPFAM" id="SSF52540">
    <property type="entry name" value="P-loop containing nucleoside triphosphate hydrolases"/>
    <property type="match status" value="1"/>
</dbReference>
<dbReference type="Gene3D" id="1.20.1560.10">
    <property type="entry name" value="ABC transporter type 1, transmembrane domain"/>
    <property type="match status" value="1"/>
</dbReference>
<evidence type="ECO:0000256" key="6">
    <source>
        <dbReference type="ARBA" id="ARBA00022840"/>
    </source>
</evidence>
<dbReference type="InterPro" id="IPR039421">
    <property type="entry name" value="Type_1_exporter"/>
</dbReference>
<evidence type="ECO:0000259" key="10">
    <source>
        <dbReference type="PROSITE" id="PS50893"/>
    </source>
</evidence>
<dbReference type="GO" id="GO:0016887">
    <property type="term" value="F:ATP hydrolysis activity"/>
    <property type="evidence" value="ECO:0007669"/>
    <property type="project" value="InterPro"/>
</dbReference>
<keyword evidence="2" id="KW-0813">Transport</keyword>
<sequence>MLKLIKYLKPYSFLLIMAIFLLFVQAMSELALPNYMSDIVNTGIQQGGIETAVPKAMRKSTMDKITLFMDSEEKDFVLNNYEFVDSSSENYDKYLEEYPALENENIYVLKDISNKTRDELIPILGKTLMTVSGIQQAKENAEGGVMNLNGMEMPANLDVYNLLKMMPESQRQQMTEQIDKQIEALGEDMVNQAAVAAVEKEYVELGLDVDKMQNDYILSTGFWMLMVSLLSAASTIVVSLLSARIGAGAAKDIRYDVFSKVENFSNSEFVKFSTASLITRTTNDIIQIQLVLIMMIRMVFYAPIMGTGGIIRALDTSPSMSWIIVLAVIVLLGLIAVIFAIALPKFKKMQKLIDRLNLVTRENLSGMMVIRAFNTQKFEEERFDKANTELTKTQLFINRVMVSMMPIMMFIMNGVMVLIVWIGAHQISESSLQVGDMMAYMQYAMQIIFSFLMLSAMFIILPRATVSANRIKEVLDVDPEIKDPENPKNIKNPKGLVEFKNVSYKFPHAEEPILKNISFTAEPGKTTAIIGSTGSGKSTLVNMIPRFYDATEGQVLIDGIDVREITQNELRKQIGYVPQRGVLFSGDIESNLKYADKNAPEELINKAIDIAQAREIVEEKEEGIHAPISQGGSNVSGGQKQRLSIARALVKKPNVFIFDDSFSALDFKTDSKLRKKLKEETGNSTLIIVAQRIATIKNAEQIIVLDEGKIVGKGTHNELMESCETYKEIALSQLSREELE</sequence>
<dbReference type="Proteomes" id="UP000297288">
    <property type="component" value="Unassembled WGS sequence"/>
</dbReference>
<feature type="transmembrane region" description="Helical" evidence="9">
    <location>
        <begin position="400"/>
        <end position="423"/>
    </location>
</feature>
<name>A0A1G6PNQ6_9BACT</name>
<organism evidence="12 14">
    <name type="scientific">Geotoga petraea</name>
    <dbReference type="NCBI Taxonomy" id="28234"/>
    <lineage>
        <taxon>Bacteria</taxon>
        <taxon>Thermotogati</taxon>
        <taxon>Thermotogota</taxon>
        <taxon>Thermotogae</taxon>
        <taxon>Petrotogales</taxon>
        <taxon>Petrotogaceae</taxon>
        <taxon>Geotoga</taxon>
    </lineage>
</organism>
<dbReference type="GO" id="GO:0015421">
    <property type="term" value="F:ABC-type oligopeptide transporter activity"/>
    <property type="evidence" value="ECO:0007669"/>
    <property type="project" value="TreeGrafter"/>
</dbReference>
<dbReference type="Proteomes" id="UP000199322">
    <property type="component" value="Unassembled WGS sequence"/>
</dbReference>
<accession>A0A1G6PNQ6</accession>
<feature type="domain" description="ABC transporter" evidence="10">
    <location>
        <begin position="497"/>
        <end position="732"/>
    </location>
</feature>
<keyword evidence="8 9" id="KW-0472">Membrane</keyword>
<dbReference type="InterPro" id="IPR036640">
    <property type="entry name" value="ABC1_TM_sf"/>
</dbReference>
<keyword evidence="6 12" id="KW-0067">ATP-binding</keyword>
<feature type="transmembrane region" description="Helical" evidence="9">
    <location>
        <begin position="221"/>
        <end position="241"/>
    </location>
</feature>
<dbReference type="CDD" id="cd18548">
    <property type="entry name" value="ABC_6TM_Tm287_like"/>
    <property type="match status" value="1"/>
</dbReference>
<dbReference type="STRING" id="28234.SAMN04488588_1857"/>
<dbReference type="Gene3D" id="3.40.50.300">
    <property type="entry name" value="P-loop containing nucleotide triphosphate hydrolases"/>
    <property type="match status" value="1"/>
</dbReference>
<evidence type="ECO:0000256" key="9">
    <source>
        <dbReference type="SAM" id="Phobius"/>
    </source>
</evidence>
<dbReference type="Pfam" id="PF00664">
    <property type="entry name" value="ABC_membrane"/>
    <property type="match status" value="1"/>
</dbReference>
<dbReference type="PANTHER" id="PTHR43394">
    <property type="entry name" value="ATP-DEPENDENT PERMEASE MDL1, MITOCHONDRIAL"/>
    <property type="match status" value="1"/>
</dbReference>
<evidence type="ECO:0000256" key="4">
    <source>
        <dbReference type="ARBA" id="ARBA00022692"/>
    </source>
</evidence>
<evidence type="ECO:0000313" key="12">
    <source>
        <dbReference type="EMBL" id="SDC81146.1"/>
    </source>
</evidence>
<feature type="transmembrane region" description="Helical" evidence="9">
    <location>
        <begin position="320"/>
        <end position="343"/>
    </location>
</feature>
<dbReference type="SUPFAM" id="SSF90123">
    <property type="entry name" value="ABC transporter transmembrane region"/>
    <property type="match status" value="1"/>
</dbReference>
<dbReference type="InterPro" id="IPR027417">
    <property type="entry name" value="P-loop_NTPase"/>
</dbReference>
<comment type="subcellular location">
    <subcellularLocation>
        <location evidence="1">Cell membrane</location>
        <topology evidence="1">Multi-pass membrane protein</topology>
    </subcellularLocation>
</comment>
<dbReference type="PROSITE" id="PS50929">
    <property type="entry name" value="ABC_TM1F"/>
    <property type="match status" value="1"/>
</dbReference>
<keyword evidence="5" id="KW-0547">Nucleotide-binding</keyword>
<keyword evidence="7 9" id="KW-1133">Transmembrane helix</keyword>
<evidence type="ECO:0000259" key="11">
    <source>
        <dbReference type="PROSITE" id="PS50929"/>
    </source>
</evidence>
<evidence type="ECO:0000256" key="1">
    <source>
        <dbReference type="ARBA" id="ARBA00004651"/>
    </source>
</evidence>
<keyword evidence="3" id="KW-1003">Cell membrane</keyword>
<gene>
    <name evidence="13" type="ORF">E4650_06500</name>
    <name evidence="12" type="ORF">SAMN04488588_1857</name>
</gene>
<feature type="transmembrane region" description="Helical" evidence="9">
    <location>
        <begin position="290"/>
        <end position="314"/>
    </location>
</feature>
<reference evidence="13 15" key="2">
    <citation type="submission" date="2019-04" db="EMBL/GenBank/DDBJ databases">
        <title>Draft genome sequence data and analysis of a Fermenting Bacterium, Geotoga petraea strain HO-Geo1, isolated from heavy-oil petroleum reservoir in Russia.</title>
        <authorList>
            <person name="Grouzdev D.S."/>
            <person name="Semenova E.M."/>
            <person name="Sokolova D.S."/>
            <person name="Tourova T.P."/>
            <person name="Poltaraus A.B."/>
            <person name="Nazina T.N."/>
        </authorList>
    </citation>
    <scope>NUCLEOTIDE SEQUENCE [LARGE SCALE GENOMIC DNA]</scope>
    <source>
        <strain evidence="13 15">HO-Geo1</strain>
    </source>
</reference>
<keyword evidence="14" id="KW-1185">Reference proteome</keyword>
<dbReference type="RefSeq" id="WP_091405141.1">
    <property type="nucleotide sequence ID" value="NZ_FMYV01000008.1"/>
</dbReference>
<reference evidence="12 14" key="1">
    <citation type="submission" date="2016-10" db="EMBL/GenBank/DDBJ databases">
        <authorList>
            <person name="de Groot N.N."/>
        </authorList>
    </citation>
    <scope>NUCLEOTIDE SEQUENCE [LARGE SCALE GENOMIC DNA]</scope>
    <source>
        <strain evidence="12 14">WG14</strain>
    </source>
</reference>
<dbReference type="InterPro" id="IPR017871">
    <property type="entry name" value="ABC_transporter-like_CS"/>
</dbReference>
<feature type="transmembrane region" description="Helical" evidence="9">
    <location>
        <begin position="443"/>
        <end position="461"/>
    </location>
</feature>
<evidence type="ECO:0000256" key="7">
    <source>
        <dbReference type="ARBA" id="ARBA00022989"/>
    </source>
</evidence>
<keyword evidence="4 9" id="KW-0812">Transmembrane</keyword>
<dbReference type="PROSITE" id="PS00211">
    <property type="entry name" value="ABC_TRANSPORTER_1"/>
    <property type="match status" value="1"/>
</dbReference>
<dbReference type="OrthoDB" id="40044at2"/>
<evidence type="ECO:0000256" key="3">
    <source>
        <dbReference type="ARBA" id="ARBA00022475"/>
    </source>
</evidence>
<evidence type="ECO:0000313" key="15">
    <source>
        <dbReference type="Proteomes" id="UP000297288"/>
    </source>
</evidence>
<dbReference type="GO" id="GO:0005886">
    <property type="term" value="C:plasma membrane"/>
    <property type="evidence" value="ECO:0007669"/>
    <property type="project" value="UniProtKB-SubCell"/>
</dbReference>
<evidence type="ECO:0000256" key="5">
    <source>
        <dbReference type="ARBA" id="ARBA00022741"/>
    </source>
</evidence>
<dbReference type="PANTHER" id="PTHR43394:SF1">
    <property type="entry name" value="ATP-BINDING CASSETTE SUB-FAMILY B MEMBER 10, MITOCHONDRIAL"/>
    <property type="match status" value="1"/>
</dbReference>
<dbReference type="InterPro" id="IPR011527">
    <property type="entry name" value="ABC1_TM_dom"/>
</dbReference>
<dbReference type="EMBL" id="SRME01000003">
    <property type="protein sequence ID" value="TGG87989.1"/>
    <property type="molecule type" value="Genomic_DNA"/>
</dbReference>
<dbReference type="SMART" id="SM00382">
    <property type="entry name" value="AAA"/>
    <property type="match status" value="1"/>
</dbReference>
<dbReference type="InterPro" id="IPR003439">
    <property type="entry name" value="ABC_transporter-like_ATP-bd"/>
</dbReference>
<dbReference type="FunFam" id="3.40.50.300:FF:000854">
    <property type="entry name" value="Multidrug ABC transporter ATP-binding protein"/>
    <property type="match status" value="1"/>
</dbReference>
<dbReference type="AlphaFoldDB" id="A0A1G6PNQ6"/>
<evidence type="ECO:0000256" key="2">
    <source>
        <dbReference type="ARBA" id="ARBA00022448"/>
    </source>
</evidence>
<evidence type="ECO:0000256" key="8">
    <source>
        <dbReference type="ARBA" id="ARBA00023136"/>
    </source>
</evidence>
<protein>
    <submittedName>
        <fullName evidence="13">ABC transporter ATP-binding protein</fullName>
    </submittedName>
    <submittedName>
        <fullName evidence="12">ATP-binding cassette, subfamily B</fullName>
    </submittedName>
</protein>
<proteinExistence type="predicted"/>
<dbReference type="InterPro" id="IPR003593">
    <property type="entry name" value="AAA+_ATPase"/>
</dbReference>